<dbReference type="AlphaFoldDB" id="A0A3F3MXE8"/>
<feature type="domain" description="DUF4468" evidence="1">
    <location>
        <begin position="36"/>
        <end position="127"/>
    </location>
</feature>
<evidence type="ECO:0000313" key="4">
    <source>
        <dbReference type="Proteomes" id="UP000248662"/>
    </source>
</evidence>
<comment type="caution">
    <text evidence="3">The sequence shown here is derived from an EMBL/GenBank/DDBJ whole genome shotgun (WGS) entry which is preliminary data.</text>
</comment>
<dbReference type="Pfam" id="PF14730">
    <property type="entry name" value="DUF4468"/>
    <property type="match status" value="1"/>
</dbReference>
<reference evidence="2" key="3">
    <citation type="submission" date="2019-12" db="EMBL/GenBank/DDBJ databases">
        <authorList>
            <person name="Nguyen S.-T."/>
        </authorList>
    </citation>
    <scope>NUCLEOTIDE SEQUENCE</scope>
    <source>
        <strain evidence="2">DMS06669</strain>
    </source>
</reference>
<reference evidence="3 4" key="2">
    <citation type="submission" date="2018-06" db="EMBL/GenBank/DDBJ databases">
        <title>Carbapenemase-producing Acinetobacter spp. from environmental sources in an hospital from French Polynesia.</title>
        <authorList>
            <person name="Bonnin R.A."/>
            <person name="Levy M."/>
            <person name="Cuzon G."/>
            <person name="Dortet L."/>
            <person name="Naas T."/>
        </authorList>
    </citation>
    <scope>NUCLEOTIDE SEQUENCE [LARGE SCALE GENOMIC DNA]</scope>
    <source>
        <strain evidence="3 4">R10</strain>
    </source>
</reference>
<evidence type="ECO:0000313" key="2">
    <source>
        <dbReference type="EMBL" id="MYM78996.1"/>
    </source>
</evidence>
<evidence type="ECO:0000313" key="3">
    <source>
        <dbReference type="EMBL" id="PZM19076.1"/>
    </source>
</evidence>
<dbReference type="Gene3D" id="3.30.530.80">
    <property type="match status" value="1"/>
</dbReference>
<protein>
    <submittedName>
        <fullName evidence="3">DUF4468 domain-containing protein</fullName>
    </submittedName>
</protein>
<dbReference type="InterPro" id="IPR027823">
    <property type="entry name" value="DUF4468"/>
</dbReference>
<name>A0A3F3MXE8_ACIBA</name>
<sequence length="168" mass="18817">MKKIIFTLAVLGIITSQGCITIPSPEEVQRNAYKGYSEVVELNSIPKDQIFELSKIWIAKSFNSANNVIQYADKNTGIIIGKGNFSLKCPDNVKGMNCLAYTSTKAEFTLKIEIKDGKSRLTFSDVHQAVNNYPFYDNISKPIIDSQIKGIVKNYGLDIINQKNDSNW</sequence>
<evidence type="ECO:0000259" key="1">
    <source>
        <dbReference type="Pfam" id="PF14730"/>
    </source>
</evidence>
<organism evidence="3 4">
    <name type="scientific">Acinetobacter baumannii</name>
    <dbReference type="NCBI Taxonomy" id="470"/>
    <lineage>
        <taxon>Bacteria</taxon>
        <taxon>Pseudomonadati</taxon>
        <taxon>Pseudomonadota</taxon>
        <taxon>Gammaproteobacteria</taxon>
        <taxon>Moraxellales</taxon>
        <taxon>Moraxellaceae</taxon>
        <taxon>Acinetobacter</taxon>
        <taxon>Acinetobacter calcoaceticus/baumannii complex</taxon>
    </lineage>
</organism>
<evidence type="ECO:0000313" key="5">
    <source>
        <dbReference type="Proteomes" id="UP000480763"/>
    </source>
</evidence>
<accession>A0A3F3MXE8</accession>
<reference evidence="2 5" key="1">
    <citation type="journal article" date="2017" name="Ann. Clin. Microbiol. Antimicrob.">
        <title>New eight genes identified at the clinical multidrug-resistant Acinetobacter baumannii DMS06669 strain in a Vietnam hospital.</title>
        <authorList>
            <person name="Si-Tuan N."/>
            <person name="Ngoc H.M."/>
            <person name="Hang P.T.T."/>
            <person name="Nguyen C."/>
            <person name="Van P.H."/>
            <person name="Huong N.T."/>
        </authorList>
    </citation>
    <scope>NUCLEOTIDE SEQUENCE [LARGE SCALE GENOMIC DNA]</scope>
    <source>
        <strain evidence="2 5">DMS06669</strain>
    </source>
</reference>
<dbReference type="Proteomes" id="UP000248662">
    <property type="component" value="Unassembled WGS sequence"/>
</dbReference>
<proteinExistence type="predicted"/>
<dbReference type="PROSITE" id="PS51257">
    <property type="entry name" value="PROKAR_LIPOPROTEIN"/>
    <property type="match status" value="1"/>
</dbReference>
<dbReference type="EMBL" id="WWCH01000001">
    <property type="protein sequence ID" value="MYM78996.1"/>
    <property type="molecule type" value="Genomic_DNA"/>
</dbReference>
<dbReference type="Proteomes" id="UP000480763">
    <property type="component" value="Unassembled WGS sequence"/>
</dbReference>
<dbReference type="RefSeq" id="WP_059284121.1">
    <property type="nucleotide sequence ID" value="NZ_CP149800.1"/>
</dbReference>
<dbReference type="EMBL" id="QKWF01000004">
    <property type="protein sequence ID" value="PZM19076.1"/>
    <property type="molecule type" value="Genomic_DNA"/>
</dbReference>
<gene>
    <name evidence="3" type="ORF">DOL94_01000</name>
    <name evidence="2" type="ORF">GSE42_13790</name>
</gene>